<name>A0ABM7LWS5_9ACTN</name>
<keyword evidence="2" id="KW-1185">Reference proteome</keyword>
<evidence type="ECO:0000313" key="2">
    <source>
        <dbReference type="Proteomes" id="UP000676967"/>
    </source>
</evidence>
<sequence>MLGPDGFGELKLGMPRSKALKTGLLDDADAEEQKVWPGCYTCTPSRPGTGRLNSWV</sequence>
<dbReference type="Proteomes" id="UP000676967">
    <property type="component" value="Chromosome"/>
</dbReference>
<dbReference type="RefSeq" id="WP_212847124.1">
    <property type="nucleotide sequence ID" value="NZ_AP023356.1"/>
</dbReference>
<organism evidence="1 2">
    <name type="scientific">Actinoplanes ianthinogenes</name>
    <dbReference type="NCBI Taxonomy" id="122358"/>
    <lineage>
        <taxon>Bacteria</taxon>
        <taxon>Bacillati</taxon>
        <taxon>Actinomycetota</taxon>
        <taxon>Actinomycetes</taxon>
        <taxon>Micromonosporales</taxon>
        <taxon>Micromonosporaceae</taxon>
        <taxon>Actinoplanes</taxon>
    </lineage>
</organism>
<protein>
    <submittedName>
        <fullName evidence="1">Uncharacterized protein</fullName>
    </submittedName>
</protein>
<proteinExistence type="predicted"/>
<accession>A0ABM7LWS5</accession>
<dbReference type="EMBL" id="AP023356">
    <property type="protein sequence ID" value="BCJ43786.1"/>
    <property type="molecule type" value="Genomic_DNA"/>
</dbReference>
<reference evidence="1 2" key="1">
    <citation type="submission" date="2020-08" db="EMBL/GenBank/DDBJ databases">
        <title>Whole genome shotgun sequence of Actinoplanes ianthinogenes NBRC 13996.</title>
        <authorList>
            <person name="Komaki H."/>
            <person name="Tamura T."/>
        </authorList>
    </citation>
    <scope>NUCLEOTIDE SEQUENCE [LARGE SCALE GENOMIC DNA]</scope>
    <source>
        <strain evidence="1 2">NBRC 13996</strain>
    </source>
</reference>
<gene>
    <name evidence="1" type="ORF">Aiant_44430</name>
</gene>
<evidence type="ECO:0000313" key="1">
    <source>
        <dbReference type="EMBL" id="BCJ43786.1"/>
    </source>
</evidence>